<evidence type="ECO:0000313" key="9">
    <source>
        <dbReference type="EMBL" id="MBB5063064.1"/>
    </source>
</evidence>
<dbReference type="Gene3D" id="3.40.366.10">
    <property type="entry name" value="Malonyl-Coenzyme A Acyl Carrier Protein, domain 2"/>
    <property type="match status" value="1"/>
</dbReference>
<evidence type="ECO:0000256" key="5">
    <source>
        <dbReference type="ARBA" id="ARBA00048462"/>
    </source>
</evidence>
<dbReference type="InterPro" id="IPR024925">
    <property type="entry name" value="Malonyl_CoA-ACP_transAc"/>
</dbReference>
<evidence type="ECO:0000256" key="2">
    <source>
        <dbReference type="ARBA" id="ARBA00018953"/>
    </source>
</evidence>
<dbReference type="RefSeq" id="WP_184253938.1">
    <property type="nucleotide sequence ID" value="NZ_JACHIO010000005.1"/>
</dbReference>
<dbReference type="Proteomes" id="UP000584867">
    <property type="component" value="Unassembled WGS sequence"/>
</dbReference>
<feature type="active site" evidence="7">
    <location>
        <position position="86"/>
    </location>
</feature>
<sequence length="310" mass="32916">MSVAFIFPGQGTQSSGMLHHLLDHPAAIRTLDEISEALHFDVRDLDNERCLEFTDAVQLALFAAGVATARALIAEGVRPAAVAGLSVGAFAAAVTAGVLELRDGVELVSLRAKEMAKLYPTGYGLSAIVGLTECQVEAIVRAITSEQTPVFVGNINAPRQIVVAGSNPAMDRVLDEALRQGAGKAVRLHVSVPSHCPLLQPVADLLGKRISAMNLTAPQMTYVGNVNARAMRTKELVAHDLVNSIAHGVRWHDATTVLQELGCNLFFEMPPGHTLSDLANENLSGVNSVPVKAAVLSRVLRLAQQEEANT</sequence>
<dbReference type="SUPFAM" id="SSF55048">
    <property type="entry name" value="Probable ACP-binding domain of malonyl-CoA ACP transacylase"/>
    <property type="match status" value="1"/>
</dbReference>
<reference evidence="9 10" key="1">
    <citation type="submission" date="2020-08" db="EMBL/GenBank/DDBJ databases">
        <title>Genomic Encyclopedia of Type Strains, Phase IV (KMG-V): Genome sequencing to study the core and pangenomes of soil and plant-associated prokaryotes.</title>
        <authorList>
            <person name="Whitman W."/>
        </authorList>
    </citation>
    <scope>NUCLEOTIDE SEQUENCE [LARGE SCALE GENOMIC DNA]</scope>
    <source>
        <strain evidence="9 10">X5P3</strain>
    </source>
</reference>
<accession>A0A7W8E8Z9</accession>
<dbReference type="AlphaFoldDB" id="A0A7W8E8Z9"/>
<dbReference type="SUPFAM" id="SSF52151">
    <property type="entry name" value="FabD/lysophospholipase-like"/>
    <property type="match status" value="1"/>
</dbReference>
<feature type="active site" evidence="7">
    <location>
        <position position="195"/>
    </location>
</feature>
<evidence type="ECO:0000256" key="4">
    <source>
        <dbReference type="ARBA" id="ARBA00023315"/>
    </source>
</evidence>
<dbReference type="InterPro" id="IPR014043">
    <property type="entry name" value="Acyl_transferase_dom"/>
</dbReference>
<dbReference type="Pfam" id="PF00698">
    <property type="entry name" value="Acyl_transf_1"/>
    <property type="match status" value="1"/>
</dbReference>
<dbReference type="InterPro" id="IPR001227">
    <property type="entry name" value="Ac_transferase_dom_sf"/>
</dbReference>
<dbReference type="EMBL" id="JACHIO010000005">
    <property type="protein sequence ID" value="MBB5063064.1"/>
    <property type="molecule type" value="Genomic_DNA"/>
</dbReference>
<evidence type="ECO:0000259" key="8">
    <source>
        <dbReference type="SMART" id="SM00827"/>
    </source>
</evidence>
<dbReference type="GO" id="GO:0006633">
    <property type="term" value="P:fatty acid biosynthetic process"/>
    <property type="evidence" value="ECO:0007669"/>
    <property type="project" value="TreeGrafter"/>
</dbReference>
<gene>
    <name evidence="9" type="ORF">HDF15_001404</name>
</gene>
<dbReference type="InterPro" id="IPR050858">
    <property type="entry name" value="Mal-CoA-ACP_Trans/PKS_FabD"/>
</dbReference>
<evidence type="ECO:0000313" key="10">
    <source>
        <dbReference type="Proteomes" id="UP000584867"/>
    </source>
</evidence>
<keyword evidence="4 6" id="KW-0012">Acyltransferase</keyword>
<keyword evidence="3 6" id="KW-0808">Transferase</keyword>
<dbReference type="InterPro" id="IPR016035">
    <property type="entry name" value="Acyl_Trfase/lysoPLipase"/>
</dbReference>
<dbReference type="SMART" id="SM00827">
    <property type="entry name" value="PKS_AT"/>
    <property type="match status" value="1"/>
</dbReference>
<comment type="similarity">
    <text evidence="6">Belongs to the fabD family.</text>
</comment>
<evidence type="ECO:0000256" key="6">
    <source>
        <dbReference type="PIRNR" id="PIRNR000446"/>
    </source>
</evidence>
<dbReference type="PANTHER" id="PTHR42681:SF1">
    <property type="entry name" value="MALONYL-COA-ACYL CARRIER PROTEIN TRANSACYLASE, MITOCHONDRIAL"/>
    <property type="match status" value="1"/>
</dbReference>
<feature type="domain" description="Malonyl-CoA:ACP transacylase (MAT)" evidence="8">
    <location>
        <begin position="6"/>
        <end position="302"/>
    </location>
</feature>
<evidence type="ECO:0000256" key="3">
    <source>
        <dbReference type="ARBA" id="ARBA00022679"/>
    </source>
</evidence>
<dbReference type="Gene3D" id="3.30.70.250">
    <property type="entry name" value="Malonyl-CoA ACP transacylase, ACP-binding"/>
    <property type="match status" value="1"/>
</dbReference>
<evidence type="ECO:0000256" key="7">
    <source>
        <dbReference type="PIRSR" id="PIRSR000446-1"/>
    </source>
</evidence>
<dbReference type="PANTHER" id="PTHR42681">
    <property type="entry name" value="MALONYL-COA-ACYL CARRIER PROTEIN TRANSACYLASE, MITOCHONDRIAL"/>
    <property type="match status" value="1"/>
</dbReference>
<dbReference type="PIRSF" id="PIRSF000446">
    <property type="entry name" value="Mct"/>
    <property type="match status" value="1"/>
</dbReference>
<dbReference type="InterPro" id="IPR016036">
    <property type="entry name" value="Malonyl_transacylase_ACP-bd"/>
</dbReference>
<dbReference type="GO" id="GO:0005829">
    <property type="term" value="C:cytosol"/>
    <property type="evidence" value="ECO:0007669"/>
    <property type="project" value="TreeGrafter"/>
</dbReference>
<dbReference type="GO" id="GO:0004314">
    <property type="term" value="F:[acyl-carrier-protein] S-malonyltransferase activity"/>
    <property type="evidence" value="ECO:0007669"/>
    <property type="project" value="UniProtKB-EC"/>
</dbReference>
<proteinExistence type="inferred from homology"/>
<name>A0A7W8E8Z9_9BACT</name>
<dbReference type="EC" id="2.3.1.39" evidence="1 6"/>
<protein>
    <recommendedName>
        <fullName evidence="2 6">Malonyl CoA-acyl carrier protein transacylase</fullName>
        <ecNumber evidence="1 6">2.3.1.39</ecNumber>
    </recommendedName>
</protein>
<comment type="catalytic activity">
    <reaction evidence="5 6">
        <text>holo-[ACP] + malonyl-CoA = malonyl-[ACP] + CoA</text>
        <dbReference type="Rhea" id="RHEA:41792"/>
        <dbReference type="Rhea" id="RHEA-COMP:9623"/>
        <dbReference type="Rhea" id="RHEA-COMP:9685"/>
        <dbReference type="ChEBI" id="CHEBI:57287"/>
        <dbReference type="ChEBI" id="CHEBI:57384"/>
        <dbReference type="ChEBI" id="CHEBI:64479"/>
        <dbReference type="ChEBI" id="CHEBI:78449"/>
        <dbReference type="EC" id="2.3.1.39"/>
    </reaction>
</comment>
<evidence type="ECO:0000256" key="1">
    <source>
        <dbReference type="ARBA" id="ARBA00013258"/>
    </source>
</evidence>
<comment type="caution">
    <text evidence="9">The sequence shown here is derived from an EMBL/GenBank/DDBJ whole genome shotgun (WGS) entry which is preliminary data.</text>
</comment>
<organism evidence="9 10">
    <name type="scientific">Granulicella mallensis</name>
    <dbReference type="NCBI Taxonomy" id="940614"/>
    <lineage>
        <taxon>Bacteria</taxon>
        <taxon>Pseudomonadati</taxon>
        <taxon>Acidobacteriota</taxon>
        <taxon>Terriglobia</taxon>
        <taxon>Terriglobales</taxon>
        <taxon>Acidobacteriaceae</taxon>
        <taxon>Granulicella</taxon>
    </lineage>
</organism>